<evidence type="ECO:0000256" key="2">
    <source>
        <dbReference type="ARBA" id="ARBA00023043"/>
    </source>
</evidence>
<organism evidence="4 5">
    <name type="scientific">Triparma retinervis</name>
    <dbReference type="NCBI Taxonomy" id="2557542"/>
    <lineage>
        <taxon>Eukaryota</taxon>
        <taxon>Sar</taxon>
        <taxon>Stramenopiles</taxon>
        <taxon>Ochrophyta</taxon>
        <taxon>Bolidophyceae</taxon>
        <taxon>Parmales</taxon>
        <taxon>Triparmaceae</taxon>
        <taxon>Triparma</taxon>
    </lineage>
</organism>
<dbReference type="OrthoDB" id="341259at2759"/>
<evidence type="ECO:0000313" key="5">
    <source>
        <dbReference type="Proteomes" id="UP001165082"/>
    </source>
</evidence>
<dbReference type="InterPro" id="IPR036770">
    <property type="entry name" value="Ankyrin_rpt-contain_sf"/>
</dbReference>
<dbReference type="Gene3D" id="1.25.40.20">
    <property type="entry name" value="Ankyrin repeat-containing domain"/>
    <property type="match status" value="1"/>
</dbReference>
<keyword evidence="1" id="KW-0677">Repeat</keyword>
<keyword evidence="5" id="KW-1185">Reference proteome</keyword>
<dbReference type="PANTHER" id="PTHR24171">
    <property type="entry name" value="ANKYRIN REPEAT DOMAIN-CONTAINING PROTEIN 39-RELATED"/>
    <property type="match status" value="1"/>
</dbReference>
<dbReference type="PROSITE" id="PS50088">
    <property type="entry name" value="ANK_REPEAT"/>
    <property type="match status" value="2"/>
</dbReference>
<reference evidence="4" key="1">
    <citation type="submission" date="2022-07" db="EMBL/GenBank/DDBJ databases">
        <title>Genome analysis of Parmales, a sister group of diatoms, reveals the evolutionary specialization of diatoms from phago-mixotrophs to photoautotrophs.</title>
        <authorList>
            <person name="Ban H."/>
            <person name="Sato S."/>
            <person name="Yoshikawa S."/>
            <person name="Kazumasa Y."/>
            <person name="Nakamura Y."/>
            <person name="Ichinomiya M."/>
            <person name="Saitoh K."/>
            <person name="Sato N."/>
            <person name="Blanc-Mathieu R."/>
            <person name="Endo H."/>
            <person name="Kuwata A."/>
            <person name="Ogata H."/>
        </authorList>
    </citation>
    <scope>NUCLEOTIDE SEQUENCE</scope>
</reference>
<dbReference type="PANTHER" id="PTHR24171:SF10">
    <property type="entry name" value="ANKYRIN REPEAT DOMAIN-CONTAINING PROTEIN 29-LIKE"/>
    <property type="match status" value="1"/>
</dbReference>
<dbReference type="InterPro" id="IPR002110">
    <property type="entry name" value="Ankyrin_rpt"/>
</dbReference>
<evidence type="ECO:0000313" key="4">
    <source>
        <dbReference type="EMBL" id="GMH64287.1"/>
    </source>
</evidence>
<dbReference type="Pfam" id="PF12796">
    <property type="entry name" value="Ank_2"/>
    <property type="match status" value="1"/>
</dbReference>
<feature type="repeat" description="ANK" evidence="3">
    <location>
        <begin position="216"/>
        <end position="248"/>
    </location>
</feature>
<dbReference type="AlphaFoldDB" id="A0A9W7A1R6"/>
<name>A0A9W7A1R6_9STRA</name>
<dbReference type="SMART" id="SM00248">
    <property type="entry name" value="ANK"/>
    <property type="match status" value="2"/>
</dbReference>
<dbReference type="SUPFAM" id="SSF48403">
    <property type="entry name" value="Ankyrin repeat"/>
    <property type="match status" value="1"/>
</dbReference>
<accession>A0A9W7A1R6</accession>
<keyword evidence="2 3" id="KW-0040">ANK repeat</keyword>
<protein>
    <submittedName>
        <fullName evidence="4">Uncharacterized protein</fullName>
    </submittedName>
</protein>
<sequence>MGQNLTRQPAKEVLSPHPAIPLAIKGDYDAFIKHPDTYGKVDAQDNNCLHGLFTATSATSEHIKIFHHLSTHFSPSSPAPEGSSSASSSSLLSLVRSKNNLGCNVVWIGVAYQSISLLDELVEALGAAEVKGLAMVPNDQGDTGILAAVSRGGTASLGWIKGLFEGDKEGMEALARTTNKDGTDLVQAAVGGRHEGTVRSLISLFPLLGYGAANDKGIYPMHLAAERDCGGIVKALKEAGAGVEVRDKNGATPLMVAAFVGAKDAARKLIDAGADKEKRDGEGRRAVDLAEIKNMQEIVDILK</sequence>
<dbReference type="PROSITE" id="PS50297">
    <property type="entry name" value="ANK_REP_REGION"/>
    <property type="match status" value="2"/>
</dbReference>
<dbReference type="Proteomes" id="UP001165082">
    <property type="component" value="Unassembled WGS sequence"/>
</dbReference>
<proteinExistence type="predicted"/>
<evidence type="ECO:0000256" key="3">
    <source>
        <dbReference type="PROSITE-ProRule" id="PRU00023"/>
    </source>
</evidence>
<feature type="repeat" description="ANK" evidence="3">
    <location>
        <begin position="249"/>
        <end position="281"/>
    </location>
</feature>
<comment type="caution">
    <text evidence="4">The sequence shown here is derived from an EMBL/GenBank/DDBJ whole genome shotgun (WGS) entry which is preliminary data.</text>
</comment>
<gene>
    <name evidence="4" type="ORF">TrRE_jg10203</name>
</gene>
<evidence type="ECO:0000256" key="1">
    <source>
        <dbReference type="ARBA" id="ARBA00022737"/>
    </source>
</evidence>
<dbReference type="EMBL" id="BRXZ01005341">
    <property type="protein sequence ID" value="GMH64287.1"/>
    <property type="molecule type" value="Genomic_DNA"/>
</dbReference>